<protein>
    <submittedName>
        <fullName evidence="1">Uncharacterized protein</fullName>
    </submittedName>
</protein>
<evidence type="ECO:0000313" key="1">
    <source>
        <dbReference type="EMBL" id="CDH56670.1"/>
    </source>
</evidence>
<keyword evidence="2" id="KW-1185">Reference proteome</keyword>
<comment type="caution">
    <text evidence="1">The sequence shown here is derived from an EMBL/GenBank/DDBJ whole genome shotgun (WGS) entry which is preliminary data.</text>
</comment>
<reference evidence="1" key="1">
    <citation type="submission" date="2013-08" db="EMBL/GenBank/DDBJ databases">
        <title>Gene expansion shapes genome architecture in the human pathogen Lichtheimia corymbifera: an evolutionary genomics analysis in the ancient terrestrial Mucorales (Mucoromycotina).</title>
        <authorList>
            <person name="Schwartze V.U."/>
            <person name="Winter S."/>
            <person name="Shelest E."/>
            <person name="Marcet-Houben M."/>
            <person name="Horn F."/>
            <person name="Wehner S."/>
            <person name="Hoffmann K."/>
            <person name="Riege K."/>
            <person name="Sammeth M."/>
            <person name="Nowrousian M."/>
            <person name="Valiante V."/>
            <person name="Linde J."/>
            <person name="Jacobsen I.D."/>
            <person name="Marz M."/>
            <person name="Brakhage A.A."/>
            <person name="Gabaldon T."/>
            <person name="Bocker S."/>
            <person name="Voigt K."/>
        </authorList>
    </citation>
    <scope>NUCLEOTIDE SEQUENCE [LARGE SCALE GENOMIC DNA]</scope>
    <source>
        <strain evidence="1">FSU 9682</strain>
    </source>
</reference>
<proteinExistence type="predicted"/>
<organism evidence="1 2">
    <name type="scientific">Lichtheimia corymbifera JMRC:FSU:9682</name>
    <dbReference type="NCBI Taxonomy" id="1263082"/>
    <lineage>
        <taxon>Eukaryota</taxon>
        <taxon>Fungi</taxon>
        <taxon>Fungi incertae sedis</taxon>
        <taxon>Mucoromycota</taxon>
        <taxon>Mucoromycotina</taxon>
        <taxon>Mucoromycetes</taxon>
        <taxon>Mucorales</taxon>
        <taxon>Lichtheimiaceae</taxon>
        <taxon>Lichtheimia</taxon>
    </lineage>
</organism>
<dbReference type="AlphaFoldDB" id="A0A068S3V4"/>
<dbReference type="VEuPathDB" id="FungiDB:LCOR_07690.1"/>
<gene>
    <name evidence="1" type="ORF">LCOR_07690.1</name>
</gene>
<sequence>MTKVRSALPKPEIAHLEPENFMQGTLDRNEQFRPHKGATLHYEDFEWQRTKCMDVNITKMYGPGPPILVITNRKLGQEVLSATLINFGLIKTPHFIMTI</sequence>
<dbReference type="Proteomes" id="UP000027586">
    <property type="component" value="Unassembled WGS sequence"/>
</dbReference>
<evidence type="ECO:0000313" key="2">
    <source>
        <dbReference type="Proteomes" id="UP000027586"/>
    </source>
</evidence>
<accession>A0A068S3V4</accession>
<name>A0A068S3V4_9FUNG</name>
<dbReference type="EMBL" id="CBTN010000039">
    <property type="protein sequence ID" value="CDH56670.1"/>
    <property type="molecule type" value="Genomic_DNA"/>
</dbReference>